<comment type="caution">
    <text evidence="1">The sequence shown here is derived from an EMBL/GenBank/DDBJ whole genome shotgun (WGS) entry which is preliminary data.</text>
</comment>
<name>A0A225WL51_9STRA</name>
<dbReference type="EMBL" id="NBNE01000588">
    <property type="protein sequence ID" value="OWZ18426.1"/>
    <property type="molecule type" value="Genomic_DNA"/>
</dbReference>
<reference evidence="2" key="1">
    <citation type="submission" date="2017-03" db="EMBL/GenBank/DDBJ databases">
        <title>Phytopthora megakarya and P. palmivora, two closely related causual agents of cacao black pod achieved similar genome size and gene model numbers by different mechanisms.</title>
        <authorList>
            <person name="Ali S."/>
            <person name="Shao J."/>
            <person name="Larry D.J."/>
            <person name="Kronmiller B."/>
            <person name="Shen D."/>
            <person name="Strem M.D."/>
            <person name="Melnick R.L."/>
            <person name="Guiltinan M.J."/>
            <person name="Tyler B.M."/>
            <person name="Meinhardt L.W."/>
            <person name="Bailey B.A."/>
        </authorList>
    </citation>
    <scope>NUCLEOTIDE SEQUENCE [LARGE SCALE GENOMIC DNA]</scope>
    <source>
        <strain evidence="2">zdho120</strain>
    </source>
</reference>
<organism evidence="1 2">
    <name type="scientific">Phytophthora megakarya</name>
    <dbReference type="NCBI Taxonomy" id="4795"/>
    <lineage>
        <taxon>Eukaryota</taxon>
        <taxon>Sar</taxon>
        <taxon>Stramenopiles</taxon>
        <taxon>Oomycota</taxon>
        <taxon>Peronosporomycetes</taxon>
        <taxon>Peronosporales</taxon>
        <taxon>Peronosporaceae</taxon>
        <taxon>Phytophthora</taxon>
    </lineage>
</organism>
<keyword evidence="2" id="KW-1185">Reference proteome</keyword>
<dbReference type="Proteomes" id="UP000198211">
    <property type="component" value="Unassembled WGS sequence"/>
</dbReference>
<evidence type="ECO:0000313" key="1">
    <source>
        <dbReference type="EMBL" id="OWZ18426.1"/>
    </source>
</evidence>
<accession>A0A225WL51</accession>
<gene>
    <name evidence="1" type="ORF">PHMEG_0007477</name>
</gene>
<dbReference type="AlphaFoldDB" id="A0A225WL51"/>
<sequence>MNQVYDIVKSTANYFEVRGEAEVFQICRDLCTLGVPRWVVEYLNMLEETHRDAETVNLHTITNCFDVIWEEYVHIRLAAFTVAGQPIKEDEEFDEERKWSKLRDSCMYICCIRTKVDLERMFTFLMHYYGALEWFMLACHEKNFSEYPASIRKYVDDTKFVTHSWQYALLMLEHETVSLRELLSGAFMTRETESILVKLVPSQVFQCANEFNVLTPRNSTRHVDWSSGGYILMNTGNIFFALEGVTIPDKKIVFIGQISKKYFGEMPSIPIFVTCTKTVS</sequence>
<evidence type="ECO:0000313" key="2">
    <source>
        <dbReference type="Proteomes" id="UP000198211"/>
    </source>
</evidence>
<proteinExistence type="predicted"/>
<protein>
    <submittedName>
        <fullName evidence="1">Crinkler (CRN)</fullName>
    </submittedName>
</protein>